<sequence>MFNLLADFFKIYIVENVELTDNDSSIEIENILGVEAQTIKFGNTEGDTERGKRVVNMIKEGKSATTLNILTRGKMRNLLEPLNF</sequence>
<dbReference type="EMBL" id="QGGO01000052">
    <property type="protein sequence ID" value="PWK16107.1"/>
    <property type="molecule type" value="Genomic_DNA"/>
</dbReference>
<comment type="caution">
    <text evidence="1">The sequence shown here is derived from an EMBL/GenBank/DDBJ whole genome shotgun (WGS) entry which is preliminary data.</text>
</comment>
<name>A0A316DD13_9BACT</name>
<accession>A0A316DD13</accession>
<gene>
    <name evidence="1" type="ORF">LV89_04922</name>
</gene>
<proteinExistence type="predicted"/>
<dbReference type="AlphaFoldDB" id="A0A316DD13"/>
<evidence type="ECO:0000313" key="1">
    <source>
        <dbReference type="EMBL" id="PWK16107.1"/>
    </source>
</evidence>
<reference evidence="1 2" key="1">
    <citation type="submission" date="2018-05" db="EMBL/GenBank/DDBJ databases">
        <title>Genomic Encyclopedia of Archaeal and Bacterial Type Strains, Phase II (KMG-II): from individual species to whole genera.</title>
        <authorList>
            <person name="Goeker M."/>
        </authorList>
    </citation>
    <scope>NUCLEOTIDE SEQUENCE [LARGE SCALE GENOMIC DNA]</scope>
    <source>
        <strain evidence="1 2">DSM 22214</strain>
    </source>
</reference>
<dbReference type="Proteomes" id="UP000245489">
    <property type="component" value="Unassembled WGS sequence"/>
</dbReference>
<organism evidence="1 2">
    <name type="scientific">Arcicella aurantiaca</name>
    <dbReference type="NCBI Taxonomy" id="591202"/>
    <lineage>
        <taxon>Bacteria</taxon>
        <taxon>Pseudomonadati</taxon>
        <taxon>Bacteroidota</taxon>
        <taxon>Cytophagia</taxon>
        <taxon>Cytophagales</taxon>
        <taxon>Flectobacillaceae</taxon>
        <taxon>Arcicella</taxon>
    </lineage>
</organism>
<evidence type="ECO:0000313" key="2">
    <source>
        <dbReference type="Proteomes" id="UP000245489"/>
    </source>
</evidence>
<protein>
    <submittedName>
        <fullName evidence="1">Uncharacterized protein</fullName>
    </submittedName>
</protein>
<dbReference type="RefSeq" id="WP_109745612.1">
    <property type="nucleotide sequence ID" value="NZ_QGGO01000052.1"/>
</dbReference>
<keyword evidence="2" id="KW-1185">Reference proteome</keyword>